<keyword evidence="2" id="KW-1185">Reference proteome</keyword>
<dbReference type="EMBL" id="VDUZ01000031">
    <property type="protein sequence ID" value="TXL72731.1"/>
    <property type="molecule type" value="Genomic_DNA"/>
</dbReference>
<protein>
    <submittedName>
        <fullName evidence="1">DUF1688 family protein</fullName>
    </submittedName>
</protein>
<dbReference type="AlphaFoldDB" id="A0A5C8PGH7"/>
<gene>
    <name evidence="1" type="ORF">FHP25_24600</name>
</gene>
<dbReference type="PANTHER" id="PTHR31687">
    <property type="match status" value="1"/>
</dbReference>
<dbReference type="Proteomes" id="UP000321638">
    <property type="component" value="Unassembled WGS sequence"/>
</dbReference>
<dbReference type="PANTHER" id="PTHR31687:SF3">
    <property type="entry name" value="PROTEIN URG3"/>
    <property type="match status" value="1"/>
</dbReference>
<evidence type="ECO:0000313" key="2">
    <source>
        <dbReference type="Proteomes" id="UP000321638"/>
    </source>
</evidence>
<dbReference type="RefSeq" id="WP_147849629.1">
    <property type="nucleotide sequence ID" value="NZ_VDUZ01000031.1"/>
</dbReference>
<dbReference type="Pfam" id="PF07958">
    <property type="entry name" value="DUF1688"/>
    <property type="match status" value="1"/>
</dbReference>
<dbReference type="InterPro" id="IPR012469">
    <property type="entry name" value="DUF1688"/>
</dbReference>
<reference evidence="1 2" key="1">
    <citation type="submission" date="2019-06" db="EMBL/GenBank/DDBJ databases">
        <title>New taxonomy in bacterial strain CC-CFT640, isolated from vineyard.</title>
        <authorList>
            <person name="Lin S.-Y."/>
            <person name="Tsai C.-F."/>
            <person name="Young C.-C."/>
        </authorList>
    </citation>
    <scope>NUCLEOTIDE SEQUENCE [LARGE SCALE GENOMIC DNA]</scope>
    <source>
        <strain evidence="1 2">CC-CFT640</strain>
    </source>
</reference>
<proteinExistence type="predicted"/>
<accession>A0A5C8PGH7</accession>
<sequence>MTPLSLGTPAEAIAYLRTPDAIRERARAVWRRVENGESPHFALDYDGLEAAVRATLAVTRERFPDPRTVPFHARWRHFEAGGRDRWRPLARRLPAGMPREERARRRFDLAIVSVLLDAGAGPDWRYRELASGQTLARSEGLAVASLDMFAAGAFSTHRGDPLRADAEALMRLEELALVAGFQVAAHNPLVGLDGRTRLLRRLGEAVLARPDLFGGRDPRPGHLFDHLASQVSDQTLPAPAILAALLEAFTPIWPSRLDIAGQPLGDVWRHPAVAARDLTDGLVPFHKLSQWLAYSLVEPLEEAGIAVTDLDALTGLPEYRNGGLFIDSGALRVKRRDILERAWTPGDEVIVEWRAMTVLLLDQVAQHVRAHLGLDAAELPLAKVLEGGTWLAGRRLASQSRIGGTPPITIDSDGTVF</sequence>
<comment type="caution">
    <text evidence="1">The sequence shown here is derived from an EMBL/GenBank/DDBJ whole genome shotgun (WGS) entry which is preliminary data.</text>
</comment>
<dbReference type="OrthoDB" id="9779699at2"/>
<evidence type="ECO:0000313" key="1">
    <source>
        <dbReference type="EMBL" id="TXL72731.1"/>
    </source>
</evidence>
<organism evidence="1 2">
    <name type="scientific">Vineibacter terrae</name>
    <dbReference type="NCBI Taxonomy" id="2586908"/>
    <lineage>
        <taxon>Bacteria</taxon>
        <taxon>Pseudomonadati</taxon>
        <taxon>Pseudomonadota</taxon>
        <taxon>Alphaproteobacteria</taxon>
        <taxon>Hyphomicrobiales</taxon>
        <taxon>Vineibacter</taxon>
    </lineage>
</organism>
<name>A0A5C8PGH7_9HYPH</name>